<evidence type="ECO:0000256" key="3">
    <source>
        <dbReference type="SAM" id="SignalP"/>
    </source>
</evidence>
<evidence type="ECO:0000256" key="1">
    <source>
        <dbReference type="SAM" id="MobiDB-lite"/>
    </source>
</evidence>
<feature type="region of interest" description="Disordered" evidence="1">
    <location>
        <begin position="28"/>
        <end position="51"/>
    </location>
</feature>
<feature type="signal peptide" evidence="3">
    <location>
        <begin position="1"/>
        <end position="26"/>
    </location>
</feature>
<dbReference type="InterPro" id="IPR058486">
    <property type="entry name" value="DUF8173"/>
</dbReference>
<feature type="transmembrane region" description="Helical" evidence="2">
    <location>
        <begin position="287"/>
        <end position="312"/>
    </location>
</feature>
<keyword evidence="2" id="KW-0812">Transmembrane</keyword>
<feature type="transmembrane region" description="Helical" evidence="2">
    <location>
        <begin position="250"/>
        <end position="275"/>
    </location>
</feature>
<dbReference type="Pfam" id="PF26514">
    <property type="entry name" value="DUF8173"/>
    <property type="match status" value="1"/>
</dbReference>
<evidence type="ECO:0000259" key="4">
    <source>
        <dbReference type="Pfam" id="PF26514"/>
    </source>
</evidence>
<protein>
    <recommendedName>
        <fullName evidence="4">DUF8173 domain-containing protein</fullName>
    </recommendedName>
</protein>
<comment type="caution">
    <text evidence="5">The sequence shown here is derived from an EMBL/GenBank/DDBJ whole genome shotgun (WGS) entry which is preliminary data.</text>
</comment>
<organism evidence="5 6">
    <name type="scientific">Propylenella binzhouense</name>
    <dbReference type="NCBI Taxonomy" id="2555902"/>
    <lineage>
        <taxon>Bacteria</taxon>
        <taxon>Pseudomonadati</taxon>
        <taxon>Pseudomonadota</taxon>
        <taxon>Alphaproteobacteria</taxon>
        <taxon>Hyphomicrobiales</taxon>
        <taxon>Propylenellaceae</taxon>
        <taxon>Propylenella</taxon>
    </lineage>
</organism>
<reference evidence="5" key="1">
    <citation type="submission" date="2019-03" db="EMBL/GenBank/DDBJ databases">
        <title>Afifella sp. nov., isolated from activated sludge.</title>
        <authorList>
            <person name="Li Q."/>
            <person name="Liu Y."/>
        </authorList>
    </citation>
    <scope>NUCLEOTIDE SEQUENCE</scope>
    <source>
        <strain evidence="5">L72</strain>
    </source>
</reference>
<gene>
    <name evidence="5" type="ORF">E4O86_05755</name>
</gene>
<keyword evidence="2" id="KW-0472">Membrane</keyword>
<feature type="domain" description="DUF8173" evidence="4">
    <location>
        <begin position="251"/>
        <end position="390"/>
    </location>
</feature>
<evidence type="ECO:0000313" key="6">
    <source>
        <dbReference type="Proteomes" id="UP000773614"/>
    </source>
</evidence>
<keyword evidence="6" id="KW-1185">Reference proteome</keyword>
<feature type="chain" id="PRO_5037561747" description="DUF8173 domain-containing protein" evidence="3">
    <location>
        <begin position="27"/>
        <end position="407"/>
    </location>
</feature>
<name>A0A964T2U5_9HYPH</name>
<dbReference type="EMBL" id="SPKJ01000011">
    <property type="protein sequence ID" value="MYZ47215.1"/>
    <property type="molecule type" value="Genomic_DNA"/>
</dbReference>
<accession>A0A964T2U5</accession>
<sequence length="407" mass="40021">MDKPHALLRRAIGFAIAAMLVFGASAAPAQSDMPGPEENRARSGQVLDFDPQGGDASVTAASVAITGRARDVRAAGALVSVRGEVERSVRVAGAKVSVAGAIGRALRAAGATIDVTARIGGDASLAGAVVTASVATGGNLRAAGATVTVAPGTDVGGSLWVGGVVVEVAGHVARNASLMAGTATITGRIDGDLILSTRRTVLAPGAIVSGDIVVQAGPEPEIRPGAQVAGTVRVAEPHGWRRLPPWARRIGFAALLAGSVLLSGLALMLFANGTAKQAAAAVRARPLASLGAGIATLVLLPILGAILMATIVGLPVGFGVLLLLPFLLAGGLAAAAIAIGGSSFGDGIGAGGAVLRLVLGALILALLSLVPVAGGWLVAIALVFGTGALVLAAKRRLRPTAAIEARA</sequence>
<dbReference type="AlphaFoldDB" id="A0A964T2U5"/>
<keyword evidence="2" id="KW-1133">Transmembrane helix</keyword>
<evidence type="ECO:0000313" key="5">
    <source>
        <dbReference type="EMBL" id="MYZ47215.1"/>
    </source>
</evidence>
<dbReference type="RefSeq" id="WP_161139564.1">
    <property type="nucleotide sequence ID" value="NZ_SPKJ01000011.1"/>
</dbReference>
<feature type="transmembrane region" description="Helical" evidence="2">
    <location>
        <begin position="353"/>
        <end position="370"/>
    </location>
</feature>
<proteinExistence type="predicted"/>
<feature type="transmembrane region" description="Helical" evidence="2">
    <location>
        <begin position="376"/>
        <end position="393"/>
    </location>
</feature>
<evidence type="ECO:0000256" key="2">
    <source>
        <dbReference type="SAM" id="Phobius"/>
    </source>
</evidence>
<dbReference type="Proteomes" id="UP000773614">
    <property type="component" value="Unassembled WGS sequence"/>
</dbReference>
<feature type="transmembrane region" description="Helical" evidence="2">
    <location>
        <begin position="318"/>
        <end position="341"/>
    </location>
</feature>
<keyword evidence="3" id="KW-0732">Signal</keyword>